<dbReference type="OrthoDB" id="9800630at2"/>
<keyword evidence="2" id="KW-1015">Disulfide bond</keyword>
<organism evidence="4 5">
    <name type="scientific">Candidatus Cryosericum terrychapinii</name>
    <dbReference type="NCBI Taxonomy" id="2290919"/>
    <lineage>
        <taxon>Bacteria</taxon>
        <taxon>Pseudomonadati</taxon>
        <taxon>Caldisericota/Cryosericota group</taxon>
        <taxon>Candidatus Cryosericota</taxon>
        <taxon>Candidatus Cryosericia</taxon>
        <taxon>Candidatus Cryosericales</taxon>
        <taxon>Candidatus Cryosericaceae</taxon>
        <taxon>Candidatus Cryosericum</taxon>
    </lineage>
</organism>
<reference evidence="4 5" key="1">
    <citation type="submission" date="2018-09" db="EMBL/GenBank/DDBJ databases">
        <title>Discovery and Ecogenomic Context for Candidatus Cryosericales, a Global Caldiserica Order Active in Thawing Permafrost.</title>
        <authorList>
            <person name="Martinez M.A."/>
            <person name="Woodcroft B.J."/>
            <person name="Ignacio Espinoza J.C."/>
            <person name="Zayed A."/>
            <person name="Singleton C.M."/>
            <person name="Boyd J."/>
            <person name="Li Y.-F."/>
            <person name="Purvine S."/>
            <person name="Maughan H."/>
            <person name="Hodgkins S.B."/>
            <person name="Anderson D."/>
            <person name="Sederholm M."/>
            <person name="Temperton B."/>
            <person name="Saleska S.R."/>
            <person name="Tyson G.W."/>
            <person name="Rich V.I."/>
        </authorList>
    </citation>
    <scope>NUCLEOTIDE SEQUENCE [LARGE SCALE GENOMIC DNA]</scope>
    <source>
        <strain evidence="4 5">SMC7</strain>
    </source>
</reference>
<dbReference type="RefSeq" id="WP_119088792.1">
    <property type="nucleotide sequence ID" value="NZ_QXIS01000013.1"/>
</dbReference>
<dbReference type="Gene3D" id="3.40.30.10">
    <property type="entry name" value="Glutaredoxin"/>
    <property type="match status" value="1"/>
</dbReference>
<dbReference type="InterPro" id="IPR036249">
    <property type="entry name" value="Thioredoxin-like_sf"/>
</dbReference>
<evidence type="ECO:0000256" key="2">
    <source>
        <dbReference type="PIRSR" id="PIRSR037031-51"/>
    </source>
</evidence>
<accession>A0A398CW63</accession>
<dbReference type="AlphaFoldDB" id="A0A398CW63"/>
<dbReference type="PIRSF" id="PIRSF037031">
    <property type="entry name" value="Redox_disulphide_2"/>
    <property type="match status" value="1"/>
</dbReference>
<evidence type="ECO:0000259" key="3">
    <source>
        <dbReference type="Pfam" id="PF13192"/>
    </source>
</evidence>
<dbReference type="NCBIfam" id="TIGR00412">
    <property type="entry name" value="redox_disulf_2"/>
    <property type="match status" value="1"/>
</dbReference>
<feature type="active site" description="Nucleophile" evidence="1">
    <location>
        <position position="10"/>
    </location>
</feature>
<name>A0A398CW63_9BACT</name>
<dbReference type="Pfam" id="PF13192">
    <property type="entry name" value="Thioredoxin_3"/>
    <property type="match status" value="1"/>
</dbReference>
<evidence type="ECO:0000313" key="4">
    <source>
        <dbReference type="EMBL" id="RIE06420.1"/>
    </source>
</evidence>
<dbReference type="Proteomes" id="UP000266328">
    <property type="component" value="Unassembled WGS sequence"/>
</dbReference>
<keyword evidence="5" id="KW-1185">Reference proteome</keyword>
<dbReference type="InterPro" id="IPR005243">
    <property type="entry name" value="THIRX-like_proc"/>
</dbReference>
<evidence type="ECO:0000256" key="1">
    <source>
        <dbReference type="PIRSR" id="PIRSR037031-50"/>
    </source>
</evidence>
<dbReference type="PANTHER" id="PTHR36450:SF1">
    <property type="entry name" value="THIOREDOXIN"/>
    <property type="match status" value="1"/>
</dbReference>
<feature type="disulfide bond" description="Redox-active" evidence="2">
    <location>
        <begin position="10"/>
        <end position="13"/>
    </location>
</feature>
<feature type="domain" description="Thioredoxin-like fold" evidence="3">
    <location>
        <begin position="1"/>
        <end position="75"/>
    </location>
</feature>
<dbReference type="PANTHER" id="PTHR36450">
    <property type="entry name" value="THIOREDOXIN"/>
    <property type="match status" value="1"/>
</dbReference>
<feature type="active site" description="Nucleophile" evidence="1">
    <location>
        <position position="13"/>
    </location>
</feature>
<evidence type="ECO:0000313" key="5">
    <source>
        <dbReference type="Proteomes" id="UP000266328"/>
    </source>
</evidence>
<dbReference type="InterPro" id="IPR012336">
    <property type="entry name" value="Thioredoxin-like_fold"/>
</dbReference>
<keyword evidence="2" id="KW-0676">Redox-active center</keyword>
<sequence length="80" mass="8341">MRIEILGSGCARCHGLEASVRKALEMLGKDAEIVDVTDIQQIMAYGVMAMPALVIDGKVITAGKVLSPEEAKKAIVGASA</sequence>
<gene>
    <name evidence="4" type="ORF">SMC7_02425</name>
</gene>
<comment type="caution">
    <text evidence="4">The sequence shown here is derived from an EMBL/GenBank/DDBJ whole genome shotgun (WGS) entry which is preliminary data.</text>
</comment>
<proteinExistence type="predicted"/>
<dbReference type="EMBL" id="QXIS01000013">
    <property type="protein sequence ID" value="RIE06420.1"/>
    <property type="molecule type" value="Genomic_DNA"/>
</dbReference>
<protein>
    <submittedName>
        <fullName evidence="4">Thioredoxin family protein</fullName>
    </submittedName>
</protein>
<dbReference type="SUPFAM" id="SSF52833">
    <property type="entry name" value="Thioredoxin-like"/>
    <property type="match status" value="1"/>
</dbReference>